<gene>
    <name evidence="2" type="ORF">GCM10009554_68920</name>
</gene>
<reference evidence="3" key="1">
    <citation type="journal article" date="2019" name="Int. J. Syst. Evol. Microbiol.">
        <title>The Global Catalogue of Microorganisms (GCM) 10K type strain sequencing project: providing services to taxonomists for standard genome sequencing and annotation.</title>
        <authorList>
            <consortium name="The Broad Institute Genomics Platform"/>
            <consortium name="The Broad Institute Genome Sequencing Center for Infectious Disease"/>
            <person name="Wu L."/>
            <person name="Ma J."/>
        </authorList>
    </citation>
    <scope>NUCLEOTIDE SEQUENCE [LARGE SCALE GENOMIC DNA]</scope>
    <source>
        <strain evidence="3">JCM 10977</strain>
    </source>
</reference>
<dbReference type="PANTHER" id="PTHR39515:SF2">
    <property type="entry name" value="HTH-TYPE TRANSCRIPTIONAL REGULATOR RV0880"/>
    <property type="match status" value="1"/>
</dbReference>
<dbReference type="Pfam" id="PF01047">
    <property type="entry name" value="MarR"/>
    <property type="match status" value="1"/>
</dbReference>
<dbReference type="RefSeq" id="WP_343980192.1">
    <property type="nucleotide sequence ID" value="NZ_BAAAHK010000019.1"/>
</dbReference>
<dbReference type="PANTHER" id="PTHR39515">
    <property type="entry name" value="CONSERVED PROTEIN"/>
    <property type="match status" value="1"/>
</dbReference>
<accession>A0ABP4C0K0</accession>
<dbReference type="SUPFAM" id="SSF46785">
    <property type="entry name" value="Winged helix' DNA-binding domain"/>
    <property type="match status" value="1"/>
</dbReference>
<dbReference type="EMBL" id="BAAAHK010000019">
    <property type="protein sequence ID" value="GAA0957760.1"/>
    <property type="molecule type" value="Genomic_DNA"/>
</dbReference>
<evidence type="ECO:0000259" key="1">
    <source>
        <dbReference type="PROSITE" id="PS50995"/>
    </source>
</evidence>
<dbReference type="Proteomes" id="UP001500542">
    <property type="component" value="Unassembled WGS sequence"/>
</dbReference>
<name>A0ABP4C0K0_9ACTN</name>
<dbReference type="InterPro" id="IPR000835">
    <property type="entry name" value="HTH_MarR-typ"/>
</dbReference>
<dbReference type="InterPro" id="IPR036390">
    <property type="entry name" value="WH_DNA-bd_sf"/>
</dbReference>
<sequence length="149" mass="16467">MEILRVSTVDEDAQAFADLFRETYLRFHRRDGKRSEMSGASRAVLQHLSQTGPLTVGDIALHLDRAQSVVSDIVTQLESKGVLERERDPEDRRRTLVWLSPDGFAVLRADRDVLSVPALAEAFAALAPGDRAGLLTTLSTLVRTNGDPR</sequence>
<keyword evidence="3" id="KW-1185">Reference proteome</keyword>
<evidence type="ECO:0000313" key="2">
    <source>
        <dbReference type="EMBL" id="GAA0957760.1"/>
    </source>
</evidence>
<feature type="domain" description="HTH marR-type" evidence="1">
    <location>
        <begin position="1"/>
        <end position="143"/>
    </location>
</feature>
<dbReference type="SMART" id="SM00347">
    <property type="entry name" value="HTH_MARR"/>
    <property type="match status" value="1"/>
</dbReference>
<dbReference type="InterPro" id="IPR036388">
    <property type="entry name" value="WH-like_DNA-bd_sf"/>
</dbReference>
<evidence type="ECO:0000313" key="3">
    <source>
        <dbReference type="Proteomes" id="UP001500542"/>
    </source>
</evidence>
<dbReference type="PROSITE" id="PS50995">
    <property type="entry name" value="HTH_MARR_2"/>
    <property type="match status" value="1"/>
</dbReference>
<proteinExistence type="predicted"/>
<dbReference type="Gene3D" id="1.10.10.10">
    <property type="entry name" value="Winged helix-like DNA-binding domain superfamily/Winged helix DNA-binding domain"/>
    <property type="match status" value="1"/>
</dbReference>
<protein>
    <recommendedName>
        <fullName evidence="1">HTH marR-type domain-containing protein</fullName>
    </recommendedName>
</protein>
<comment type="caution">
    <text evidence="2">The sequence shown here is derived from an EMBL/GenBank/DDBJ whole genome shotgun (WGS) entry which is preliminary data.</text>
</comment>
<organism evidence="2 3">
    <name type="scientific">Kribbella koreensis</name>
    <dbReference type="NCBI Taxonomy" id="57909"/>
    <lineage>
        <taxon>Bacteria</taxon>
        <taxon>Bacillati</taxon>
        <taxon>Actinomycetota</taxon>
        <taxon>Actinomycetes</taxon>
        <taxon>Propionibacteriales</taxon>
        <taxon>Kribbellaceae</taxon>
        <taxon>Kribbella</taxon>
    </lineage>
</organism>
<dbReference type="InterPro" id="IPR052526">
    <property type="entry name" value="HTH-type_Bedaq_tolerance"/>
</dbReference>